<reference evidence="5" key="1">
    <citation type="submission" date="2022-04" db="EMBL/GenBank/DDBJ databases">
        <title>A functionally conserved STORR gene fusion in Papaver species that diverged 16.8 million years ago.</title>
        <authorList>
            <person name="Catania T."/>
        </authorList>
    </citation>
    <scope>NUCLEOTIDE SEQUENCE</scope>
    <source>
        <strain evidence="5">S-188037</strain>
    </source>
</reference>
<evidence type="ECO:0000313" key="5">
    <source>
        <dbReference type="EMBL" id="KAI3959429.1"/>
    </source>
</evidence>
<protein>
    <recommendedName>
        <fullName evidence="7">PGG domain-containing protein</fullName>
    </recommendedName>
</protein>
<dbReference type="InterPro" id="IPR036770">
    <property type="entry name" value="Ankyrin_rpt-contain_sf"/>
</dbReference>
<dbReference type="InterPro" id="IPR025314">
    <property type="entry name" value="DUF4219"/>
</dbReference>
<keyword evidence="2" id="KW-1133">Transmembrane helix</keyword>
<evidence type="ECO:0000256" key="2">
    <source>
        <dbReference type="SAM" id="Phobius"/>
    </source>
</evidence>
<dbReference type="Pfam" id="PF13962">
    <property type="entry name" value="PGG"/>
    <property type="match status" value="1"/>
</dbReference>
<dbReference type="SUPFAM" id="SSF48403">
    <property type="entry name" value="Ankyrin repeat"/>
    <property type="match status" value="1"/>
</dbReference>
<evidence type="ECO:0000313" key="6">
    <source>
        <dbReference type="Proteomes" id="UP001202328"/>
    </source>
</evidence>
<keyword evidence="1" id="KW-0040">ANK repeat</keyword>
<dbReference type="Pfam" id="PF13961">
    <property type="entry name" value="DUF4219"/>
    <property type="match status" value="1"/>
</dbReference>
<feature type="transmembrane region" description="Helical" evidence="2">
    <location>
        <begin position="653"/>
        <end position="675"/>
    </location>
</feature>
<dbReference type="AlphaFoldDB" id="A0AAD4XYI1"/>
<dbReference type="Gene3D" id="1.25.40.20">
    <property type="entry name" value="Ankyrin repeat-containing domain"/>
    <property type="match status" value="1"/>
</dbReference>
<dbReference type="Pfam" id="PF12796">
    <property type="entry name" value="Ank_2"/>
    <property type="match status" value="1"/>
</dbReference>
<dbReference type="PROSITE" id="PS50088">
    <property type="entry name" value="ANK_REPEAT"/>
    <property type="match status" value="1"/>
</dbReference>
<evidence type="ECO:0008006" key="7">
    <source>
        <dbReference type="Google" id="ProtNLM"/>
    </source>
</evidence>
<dbReference type="PANTHER" id="PTHR24177">
    <property type="entry name" value="CASKIN"/>
    <property type="match status" value="1"/>
</dbReference>
<evidence type="ECO:0000259" key="3">
    <source>
        <dbReference type="Pfam" id="PF13961"/>
    </source>
</evidence>
<gene>
    <name evidence="5" type="ORF">MKW98_019019</name>
</gene>
<keyword evidence="6" id="KW-1185">Reference proteome</keyword>
<dbReference type="PROSITE" id="PS50297">
    <property type="entry name" value="ANK_REP_REGION"/>
    <property type="match status" value="1"/>
</dbReference>
<keyword evidence="2" id="KW-0812">Transmembrane</keyword>
<dbReference type="InterPro" id="IPR026961">
    <property type="entry name" value="PGG_dom"/>
</dbReference>
<dbReference type="Proteomes" id="UP001202328">
    <property type="component" value="Unassembled WGS sequence"/>
</dbReference>
<comment type="caution">
    <text evidence="5">The sequence shown here is derived from an EMBL/GenBank/DDBJ whole genome shotgun (WGS) entry which is preliminary data.</text>
</comment>
<keyword evidence="2" id="KW-0472">Membrane</keyword>
<dbReference type="SMART" id="SM00248">
    <property type="entry name" value="ANK"/>
    <property type="match status" value="4"/>
</dbReference>
<sequence length="728" mass="81192">METGTAVEQLNASNYENWKLRVQEYLVRQDLWGILDGSETQPQIPSQQADDDQFKTWMSKNAMALQVIKLSCGTEMLSHITYEDSAKAAWEKLATANSNFLQPANNSNGNQAITEQIDEDYDYTLHVALYKAINKNDWESAREHLKYYPNAVSAKITSTGETALHIAANSGRVHLVEKLVELMPKEALEIKNHSGVTALSLTAAQGCTKIAKLMVEKNSNLLRIQSSSHNRIPLVVSAINGNKDLMQYLYSVTPKELLDPKNGENGAAFLTYVAEANIYDVALDVLQRYPQLATARDSEGMTIIHALATKPSAFPSGNRYGFLQQLIYTSIPVELDYLFRDSERSQHSIQIDSEPNVQNFIKVKEHGRVWKALARLVPGVKQIHKNKVMHVQVMELLKVICPRMSNLNVQQLSDAGAYHAIFYTTRFGIIEYFKEIINSCPHLMHSINGDKGGIGLLQEAVLSRQHNIYNFISQTGAKNDMVLRASDTMNNTLHLAGFLAPPSQLEKVSGAALQMQREIQWFQDVEQMVPPRLKELINDNDKTPRDVFREEHKALVKEGEAWMKETSQACMIVSTLIATVMFAAAFTVPGGNNGDTGTPIFSKTRMFYVFIIADAISLFSSCTSVLMFLAILTARYSEMDFLKSLPQKLILGLASLFISMASMMTAFGATLVIVLSGSISWAYIPVALLASIPVLLFGMLQFPLFVDIVLSTYGPGIFLKKKHKNKED</sequence>
<feature type="repeat" description="ANK" evidence="1">
    <location>
        <begin position="159"/>
        <end position="181"/>
    </location>
</feature>
<dbReference type="GO" id="GO:0016020">
    <property type="term" value="C:membrane"/>
    <property type="evidence" value="ECO:0007669"/>
    <property type="project" value="TreeGrafter"/>
</dbReference>
<feature type="transmembrane region" description="Helical" evidence="2">
    <location>
        <begin position="608"/>
        <end position="632"/>
    </location>
</feature>
<feature type="domain" description="DUF4219" evidence="3">
    <location>
        <begin position="10"/>
        <end position="33"/>
    </location>
</feature>
<feature type="transmembrane region" description="Helical" evidence="2">
    <location>
        <begin position="681"/>
        <end position="714"/>
    </location>
</feature>
<dbReference type="EMBL" id="JAJJMB010001069">
    <property type="protein sequence ID" value="KAI3959429.1"/>
    <property type="molecule type" value="Genomic_DNA"/>
</dbReference>
<proteinExistence type="predicted"/>
<dbReference type="PANTHER" id="PTHR24177:SF365">
    <property type="entry name" value="ANKYRIN REPEAT-CONTAINING PROTEIN NPR4-LIKE ISOFORM X1"/>
    <property type="match status" value="1"/>
</dbReference>
<name>A0AAD4XYI1_9MAGN</name>
<dbReference type="InterPro" id="IPR002110">
    <property type="entry name" value="Ankyrin_rpt"/>
</dbReference>
<organism evidence="5 6">
    <name type="scientific">Papaver atlanticum</name>
    <dbReference type="NCBI Taxonomy" id="357466"/>
    <lineage>
        <taxon>Eukaryota</taxon>
        <taxon>Viridiplantae</taxon>
        <taxon>Streptophyta</taxon>
        <taxon>Embryophyta</taxon>
        <taxon>Tracheophyta</taxon>
        <taxon>Spermatophyta</taxon>
        <taxon>Magnoliopsida</taxon>
        <taxon>Ranunculales</taxon>
        <taxon>Papaveraceae</taxon>
        <taxon>Papaveroideae</taxon>
        <taxon>Papaver</taxon>
    </lineage>
</organism>
<evidence type="ECO:0000256" key="1">
    <source>
        <dbReference type="PROSITE-ProRule" id="PRU00023"/>
    </source>
</evidence>
<evidence type="ECO:0000259" key="4">
    <source>
        <dbReference type="Pfam" id="PF13962"/>
    </source>
</evidence>
<feature type="transmembrane region" description="Helical" evidence="2">
    <location>
        <begin position="569"/>
        <end position="588"/>
    </location>
</feature>
<accession>A0AAD4XYI1</accession>
<feature type="domain" description="PGG" evidence="4">
    <location>
        <begin position="561"/>
        <end position="673"/>
    </location>
</feature>